<reference evidence="1 2" key="1">
    <citation type="submission" date="2014-10" db="EMBL/GenBank/DDBJ databases">
        <authorList>
            <person name="Mbambo L.M."/>
            <person name="Adam N."/>
            <person name="Bengani L."/>
            <person name="Honono X."/>
            <person name="Molechan C."/>
            <person name="Ncobeni N."/>
            <person name="Tshabalala N."/>
            <person name="Nkondlo N."/>
            <person name="Larsen M.H."/>
            <person name="Rubin E.J."/>
            <person name="Russell D.A."/>
            <person name="Guerrero C.A."/>
            <person name="Bowman C.A."/>
            <person name="Jacobs-Sera D."/>
            <person name="Hendrix R.W."/>
            <person name="Hatfull G.F."/>
        </authorList>
    </citation>
    <scope>NUCLEOTIDE SEQUENCE [LARGE SCALE GENOMIC DNA]</scope>
</reference>
<dbReference type="RefSeq" id="YP_009125988.1">
    <property type="nucleotide sequence ID" value="NC_026605.1"/>
</dbReference>
<dbReference type="KEGG" id="vg:23680793"/>
<gene>
    <name evidence="1" type="primary">33</name>
    <name evidence="1" type="ORF">MALITHI_33</name>
</gene>
<dbReference type="Proteomes" id="UP000031808">
    <property type="component" value="Segment"/>
</dbReference>
<dbReference type="EMBL" id="KP027200">
    <property type="protein sequence ID" value="AJF40389.1"/>
    <property type="molecule type" value="Genomic_DNA"/>
</dbReference>
<proteinExistence type="predicted"/>
<dbReference type="OrthoDB" id="26642at10239"/>
<evidence type="ECO:0000313" key="2">
    <source>
        <dbReference type="Proteomes" id="UP000031808"/>
    </source>
</evidence>
<sequence>MSRTVAELVASIAAQVRELVGDRSERGESSLYSLAVLKGLQDKPTYAGTVPAAVVAERRRRNKVARRSRRINRLAARR</sequence>
<protein>
    <submittedName>
        <fullName evidence="1">Uncharacterized protein</fullName>
    </submittedName>
</protein>
<keyword evidence="2" id="KW-1185">Reference proteome</keyword>
<evidence type="ECO:0000313" key="1">
    <source>
        <dbReference type="EMBL" id="AJF40389.1"/>
    </source>
</evidence>
<accession>A0A0B5H9W7</accession>
<name>A0A0B5H9W7_9CAUD</name>
<organism evidence="1 2">
    <name type="scientific">Mycobacterium phage Malithi</name>
    <dbReference type="NCBI Taxonomy" id="1567472"/>
    <lineage>
        <taxon>Viruses</taxon>
        <taxon>Duplodnaviria</taxon>
        <taxon>Heunggongvirae</taxon>
        <taxon>Uroviricota</taxon>
        <taxon>Caudoviricetes</taxon>
        <taxon>Pclasvirinae</taxon>
        <taxon>Fishburnevirus</taxon>
        <taxon>Fishburnevirus malithi</taxon>
    </lineage>
</organism>
<dbReference type="GeneID" id="23680793"/>